<dbReference type="CDD" id="cd00609">
    <property type="entry name" value="AAT_like"/>
    <property type="match status" value="1"/>
</dbReference>
<dbReference type="GO" id="GO:0003677">
    <property type="term" value="F:DNA binding"/>
    <property type="evidence" value="ECO:0007669"/>
    <property type="project" value="UniProtKB-KW"/>
</dbReference>
<feature type="region of interest" description="Disordered" evidence="6">
    <location>
        <begin position="1"/>
        <end position="22"/>
    </location>
</feature>
<dbReference type="Pfam" id="PF00392">
    <property type="entry name" value="GntR"/>
    <property type="match status" value="1"/>
</dbReference>
<dbReference type="SMART" id="SM00345">
    <property type="entry name" value="HTH_GNTR"/>
    <property type="match status" value="1"/>
</dbReference>
<dbReference type="CDD" id="cd07377">
    <property type="entry name" value="WHTH_GntR"/>
    <property type="match status" value="1"/>
</dbReference>
<name>A0A2W2AZ06_9HYPH</name>
<evidence type="ECO:0000259" key="7">
    <source>
        <dbReference type="PROSITE" id="PS50949"/>
    </source>
</evidence>
<dbReference type="GO" id="GO:0008483">
    <property type="term" value="F:transaminase activity"/>
    <property type="evidence" value="ECO:0007669"/>
    <property type="project" value="UniProtKB-KW"/>
</dbReference>
<keyword evidence="5" id="KW-0804">Transcription</keyword>
<keyword evidence="8" id="KW-0808">Transferase</keyword>
<reference evidence="9" key="1">
    <citation type="submission" date="2018-06" db="EMBL/GenBank/DDBJ databases">
        <title>Aestuariibacter litoralis strain KCTC 52945T.</title>
        <authorList>
            <person name="Li X."/>
            <person name="Salam N."/>
            <person name="Li J.-L."/>
            <person name="Chen Y.-M."/>
            <person name="Yang Z.-W."/>
            <person name="Zhang L.-Y."/>
            <person name="Han M.-X."/>
            <person name="Xiao M."/>
            <person name="Li W.-J."/>
        </authorList>
    </citation>
    <scope>NUCLEOTIDE SEQUENCE [LARGE SCALE GENOMIC DNA]</scope>
    <source>
        <strain evidence="9">KCTC 52945</strain>
    </source>
</reference>
<dbReference type="AlphaFoldDB" id="A0A2W2AZ06"/>
<dbReference type="InterPro" id="IPR000524">
    <property type="entry name" value="Tscrpt_reg_HTH_GntR"/>
</dbReference>
<dbReference type="InterPro" id="IPR004839">
    <property type="entry name" value="Aminotransferase_I/II_large"/>
</dbReference>
<dbReference type="GO" id="GO:0030170">
    <property type="term" value="F:pyridoxal phosphate binding"/>
    <property type="evidence" value="ECO:0007669"/>
    <property type="project" value="InterPro"/>
</dbReference>
<comment type="caution">
    <text evidence="8">The sequence shown here is derived from an EMBL/GenBank/DDBJ whole genome shotgun (WGS) entry which is preliminary data.</text>
</comment>
<feature type="domain" description="HTH gntR-type" evidence="7">
    <location>
        <begin position="21"/>
        <end position="89"/>
    </location>
</feature>
<dbReference type="Pfam" id="PF00155">
    <property type="entry name" value="Aminotran_1_2"/>
    <property type="match status" value="1"/>
</dbReference>
<gene>
    <name evidence="8" type="ORF">DK847_05330</name>
</gene>
<feature type="region of interest" description="Disordered" evidence="6">
    <location>
        <begin position="81"/>
        <end position="116"/>
    </location>
</feature>
<dbReference type="Gene3D" id="3.40.640.10">
    <property type="entry name" value="Type I PLP-dependent aspartate aminotransferase-like (Major domain)"/>
    <property type="match status" value="1"/>
</dbReference>
<dbReference type="SUPFAM" id="SSF53383">
    <property type="entry name" value="PLP-dependent transferases"/>
    <property type="match status" value="1"/>
</dbReference>
<evidence type="ECO:0000256" key="5">
    <source>
        <dbReference type="ARBA" id="ARBA00023163"/>
    </source>
</evidence>
<keyword evidence="4" id="KW-0238">DNA-binding</keyword>
<keyword evidence="3" id="KW-0805">Transcription regulation</keyword>
<evidence type="ECO:0000313" key="8">
    <source>
        <dbReference type="EMBL" id="PZF77850.1"/>
    </source>
</evidence>
<evidence type="ECO:0000313" key="9">
    <source>
        <dbReference type="Proteomes" id="UP000248795"/>
    </source>
</evidence>
<dbReference type="InterPro" id="IPR015421">
    <property type="entry name" value="PyrdxlP-dep_Trfase_major"/>
</dbReference>
<protein>
    <submittedName>
        <fullName evidence="8">PLP-dependent aminotransferase family protein</fullName>
    </submittedName>
</protein>
<feature type="compositionally biased region" description="Basic and acidic residues" evidence="6">
    <location>
        <begin position="99"/>
        <end position="116"/>
    </location>
</feature>
<comment type="similarity">
    <text evidence="1">In the C-terminal section; belongs to the class-I pyridoxal-phosphate-dependent aminotransferase family.</text>
</comment>
<keyword evidence="9" id="KW-1185">Reference proteome</keyword>
<dbReference type="EMBL" id="QKVK01000002">
    <property type="protein sequence ID" value="PZF77850.1"/>
    <property type="molecule type" value="Genomic_DNA"/>
</dbReference>
<evidence type="ECO:0000256" key="4">
    <source>
        <dbReference type="ARBA" id="ARBA00023125"/>
    </source>
</evidence>
<dbReference type="PANTHER" id="PTHR46577">
    <property type="entry name" value="HTH-TYPE TRANSCRIPTIONAL REGULATORY PROTEIN GABR"/>
    <property type="match status" value="1"/>
</dbReference>
<organism evidence="8 9">
    <name type="scientific">Aestuariivirga litoralis</name>
    <dbReference type="NCBI Taxonomy" id="2650924"/>
    <lineage>
        <taxon>Bacteria</taxon>
        <taxon>Pseudomonadati</taxon>
        <taxon>Pseudomonadota</taxon>
        <taxon>Alphaproteobacteria</taxon>
        <taxon>Hyphomicrobiales</taxon>
        <taxon>Aestuariivirgaceae</taxon>
        <taxon>Aestuariivirga</taxon>
    </lineage>
</organism>
<keyword evidence="2" id="KW-0663">Pyridoxal phosphate</keyword>
<dbReference type="InterPro" id="IPR051446">
    <property type="entry name" value="HTH_trans_reg/aminotransferase"/>
</dbReference>
<dbReference type="Gene3D" id="1.10.10.10">
    <property type="entry name" value="Winged helix-like DNA-binding domain superfamily/Winged helix DNA-binding domain"/>
    <property type="match status" value="1"/>
</dbReference>
<keyword evidence="8" id="KW-0032">Aminotransferase</keyword>
<dbReference type="RefSeq" id="WP_111196598.1">
    <property type="nucleotide sequence ID" value="NZ_QKVK01000002.1"/>
</dbReference>
<evidence type="ECO:0000256" key="3">
    <source>
        <dbReference type="ARBA" id="ARBA00023015"/>
    </source>
</evidence>
<dbReference type="InterPro" id="IPR036390">
    <property type="entry name" value="WH_DNA-bd_sf"/>
</dbReference>
<evidence type="ECO:0000256" key="1">
    <source>
        <dbReference type="ARBA" id="ARBA00005384"/>
    </source>
</evidence>
<proteinExistence type="inferred from homology"/>
<dbReference type="Proteomes" id="UP000248795">
    <property type="component" value="Unassembled WGS sequence"/>
</dbReference>
<dbReference type="GO" id="GO:0003700">
    <property type="term" value="F:DNA-binding transcription factor activity"/>
    <property type="evidence" value="ECO:0007669"/>
    <property type="project" value="InterPro"/>
</dbReference>
<dbReference type="PANTHER" id="PTHR46577:SF1">
    <property type="entry name" value="HTH-TYPE TRANSCRIPTIONAL REGULATORY PROTEIN GABR"/>
    <property type="match status" value="1"/>
</dbReference>
<sequence>MSRPLLGTSSSEIGIDRDDREPIQSQIARQLRSLVLSGRLKPQTKLPSTRALSEELNVARATVVEAYEQLVSEGYLETRSGSGTRVAAELPETLLTSSPKERAREPSRATGRREPARPFRSGLVDWENFPHDDWGRLLGRFWRNPPVTLLEHNDPFGWLPLREAIARHLYEWRGIDCAAEQVIVTAGGLDAFDLIGRSILKPGDEVWFEEPGYPTARRIFSLGGVTAIPVPVDAEGMVVTRGCDRAPGARAAFVTPARQYPTGVTMPLARRLELLDWAADADAIVIEDDYDSEYRYVGKPLPALMSLDKRARVIYTGTFSKVFSPIVRLGYIVVPLALVKRFREERLSHGAPPSLMAQPALAEFMGSGAFAIHIRRMRRIYAARRRALIEALKQAEGKLFTVDASPAGLMLLLRLPAGVSDEAMVEKLAAKGIEAQSLSSHYAGRKREQGLLLSFAGFSEDDLQQAAAKLIGVLT</sequence>
<evidence type="ECO:0000256" key="2">
    <source>
        <dbReference type="ARBA" id="ARBA00022898"/>
    </source>
</evidence>
<dbReference type="PRINTS" id="PR00035">
    <property type="entry name" value="HTHGNTR"/>
</dbReference>
<evidence type="ECO:0000256" key="6">
    <source>
        <dbReference type="SAM" id="MobiDB-lite"/>
    </source>
</evidence>
<dbReference type="PROSITE" id="PS50949">
    <property type="entry name" value="HTH_GNTR"/>
    <property type="match status" value="1"/>
</dbReference>
<accession>A0A2W2AZ06</accession>
<dbReference type="InterPro" id="IPR036388">
    <property type="entry name" value="WH-like_DNA-bd_sf"/>
</dbReference>
<dbReference type="SUPFAM" id="SSF46785">
    <property type="entry name" value="Winged helix' DNA-binding domain"/>
    <property type="match status" value="1"/>
</dbReference>
<dbReference type="InterPro" id="IPR015424">
    <property type="entry name" value="PyrdxlP-dep_Trfase"/>
</dbReference>